<evidence type="ECO:0000256" key="1">
    <source>
        <dbReference type="ARBA" id="ARBA00022723"/>
    </source>
</evidence>
<dbReference type="InterPro" id="IPR000306">
    <property type="entry name" value="Znf_FYVE"/>
</dbReference>
<dbReference type="GO" id="GO:0008270">
    <property type="term" value="F:zinc ion binding"/>
    <property type="evidence" value="ECO:0007669"/>
    <property type="project" value="UniProtKB-KW"/>
</dbReference>
<reference evidence="6 7" key="1">
    <citation type="submission" date="2016-07" db="EMBL/GenBank/DDBJ databases">
        <title>Pervasive Adenine N6-methylation of Active Genes in Fungi.</title>
        <authorList>
            <consortium name="DOE Joint Genome Institute"/>
            <person name="Mondo S.J."/>
            <person name="Dannebaum R.O."/>
            <person name="Kuo R.C."/>
            <person name="Labutti K."/>
            <person name="Haridas S."/>
            <person name="Kuo A."/>
            <person name="Salamov A."/>
            <person name="Ahrendt S.R."/>
            <person name="Lipzen A."/>
            <person name="Sullivan W."/>
            <person name="Andreopoulos W.B."/>
            <person name="Clum A."/>
            <person name="Lindquist E."/>
            <person name="Daum C."/>
            <person name="Ramamoorthy G.K."/>
            <person name="Gryganskyi A."/>
            <person name="Culley D."/>
            <person name="Magnuson J.K."/>
            <person name="James T.Y."/>
            <person name="O'Malley M.A."/>
            <person name="Stajich J.E."/>
            <person name="Spatafora J.W."/>
            <person name="Visel A."/>
            <person name="Grigoriev I.V."/>
        </authorList>
    </citation>
    <scope>NUCLEOTIDE SEQUENCE [LARGE SCALE GENOMIC DNA]</scope>
    <source>
        <strain evidence="6 7">NRRL 3301</strain>
    </source>
</reference>
<dbReference type="OrthoDB" id="10018316at2759"/>
<keyword evidence="2 4" id="KW-0863">Zinc-finger</keyword>
<dbReference type="Pfam" id="PF01363">
    <property type="entry name" value="FYVE"/>
    <property type="match status" value="1"/>
</dbReference>
<dbReference type="PANTHER" id="PTHR39490">
    <property type="entry name" value="ARRESTIN DOMAIN-CONTAINING PROTEIN D"/>
    <property type="match status" value="1"/>
</dbReference>
<keyword evidence="7" id="KW-1185">Reference proteome</keyword>
<keyword evidence="3" id="KW-0862">Zinc</keyword>
<evidence type="ECO:0000259" key="5">
    <source>
        <dbReference type="PROSITE" id="PS50178"/>
    </source>
</evidence>
<dbReference type="Gene3D" id="3.30.40.10">
    <property type="entry name" value="Zinc/RING finger domain, C3HC4 (zinc finger)"/>
    <property type="match status" value="1"/>
</dbReference>
<dbReference type="InterPro" id="IPR011011">
    <property type="entry name" value="Znf_FYVE_PHD"/>
</dbReference>
<dbReference type="SUPFAM" id="SSF57903">
    <property type="entry name" value="FYVE/PHD zinc finger"/>
    <property type="match status" value="1"/>
</dbReference>
<evidence type="ECO:0000313" key="7">
    <source>
        <dbReference type="Proteomes" id="UP000242146"/>
    </source>
</evidence>
<dbReference type="AlphaFoldDB" id="A0A1X2GU72"/>
<evidence type="ECO:0000256" key="3">
    <source>
        <dbReference type="ARBA" id="ARBA00022833"/>
    </source>
</evidence>
<dbReference type="InterPro" id="IPR013083">
    <property type="entry name" value="Znf_RING/FYVE/PHD"/>
</dbReference>
<dbReference type="PANTHER" id="PTHR39490:SF13">
    <property type="entry name" value="FYVE-TYPE DOMAIN-CONTAINING PROTEIN"/>
    <property type="match status" value="1"/>
</dbReference>
<name>A0A1X2GU72_9FUNG</name>
<keyword evidence="1" id="KW-0479">Metal-binding</keyword>
<dbReference type="SMART" id="SM00064">
    <property type="entry name" value="FYVE"/>
    <property type="match status" value="1"/>
</dbReference>
<feature type="domain" description="FYVE-type" evidence="5">
    <location>
        <begin position="55"/>
        <end position="110"/>
    </location>
</feature>
<gene>
    <name evidence="6" type="ORF">DM01DRAFT_1404336</name>
</gene>
<sequence length="172" mass="19620">MGNDYLTNQITHSKKGESRLQNLSNHLPWAATSEPPVRDHWKPNSEAKQCEYDNCTTSFGLLDRRHHCRRCGLIFCTRHCSNYLKLDHHCQFDMTGTLSRACDLCVKDFHAWNHPTITPPATSEGTDVDDEDISVSINSNDITLRRRSSQSQTNDNASNLPSVPADWQWSTF</sequence>
<dbReference type="InterPro" id="IPR052113">
    <property type="entry name" value="FYVE-type_Zinc_Finger"/>
</dbReference>
<organism evidence="6 7">
    <name type="scientific">Hesseltinella vesiculosa</name>
    <dbReference type="NCBI Taxonomy" id="101127"/>
    <lineage>
        <taxon>Eukaryota</taxon>
        <taxon>Fungi</taxon>
        <taxon>Fungi incertae sedis</taxon>
        <taxon>Mucoromycota</taxon>
        <taxon>Mucoromycotina</taxon>
        <taxon>Mucoromycetes</taxon>
        <taxon>Mucorales</taxon>
        <taxon>Cunninghamellaceae</taxon>
        <taxon>Hesseltinella</taxon>
    </lineage>
</organism>
<protein>
    <recommendedName>
        <fullName evidence="5">FYVE-type domain-containing protein</fullName>
    </recommendedName>
</protein>
<dbReference type="EMBL" id="MCGT01000003">
    <property type="protein sequence ID" value="ORX61557.1"/>
    <property type="molecule type" value="Genomic_DNA"/>
</dbReference>
<dbReference type="CDD" id="cd15760">
    <property type="entry name" value="FYVE_scVPS27p_like"/>
    <property type="match status" value="1"/>
</dbReference>
<evidence type="ECO:0000313" key="6">
    <source>
        <dbReference type="EMBL" id="ORX61557.1"/>
    </source>
</evidence>
<comment type="caution">
    <text evidence="6">The sequence shown here is derived from an EMBL/GenBank/DDBJ whole genome shotgun (WGS) entry which is preliminary data.</text>
</comment>
<evidence type="ECO:0000256" key="4">
    <source>
        <dbReference type="PROSITE-ProRule" id="PRU00091"/>
    </source>
</evidence>
<proteinExistence type="predicted"/>
<dbReference type="PROSITE" id="PS50178">
    <property type="entry name" value="ZF_FYVE"/>
    <property type="match status" value="1"/>
</dbReference>
<dbReference type="InterPro" id="IPR017455">
    <property type="entry name" value="Znf_FYVE-rel"/>
</dbReference>
<accession>A0A1X2GU72</accession>
<dbReference type="Proteomes" id="UP000242146">
    <property type="component" value="Unassembled WGS sequence"/>
</dbReference>
<dbReference type="STRING" id="101127.A0A1X2GU72"/>
<evidence type="ECO:0000256" key="2">
    <source>
        <dbReference type="ARBA" id="ARBA00022771"/>
    </source>
</evidence>